<keyword evidence="1 2" id="KW-0819">tRNA processing</keyword>
<feature type="binding site" evidence="2">
    <location>
        <begin position="7"/>
        <end position="20"/>
    </location>
    <ligand>
        <name>ATP</name>
        <dbReference type="ChEBI" id="CHEBI:30616"/>
    </ligand>
</feature>
<accession>A0A839K3Q8</accession>
<keyword evidence="4" id="KW-1185">Reference proteome</keyword>
<protein>
    <recommendedName>
        <fullName evidence="2">tRNA(Met) cytidine acetate ligase</fullName>
        <ecNumber evidence="2">6.3.4.-</ecNumber>
    </recommendedName>
</protein>
<dbReference type="GO" id="GO:0005524">
    <property type="term" value="F:ATP binding"/>
    <property type="evidence" value="ECO:0007669"/>
    <property type="project" value="UniProtKB-KW"/>
</dbReference>
<dbReference type="GO" id="GO:0016740">
    <property type="term" value="F:transferase activity"/>
    <property type="evidence" value="ECO:0007669"/>
    <property type="project" value="UniProtKB-KW"/>
</dbReference>
<comment type="caution">
    <text evidence="3">The sequence shown here is derived from an EMBL/GenBank/DDBJ whole genome shotgun (WGS) entry which is preliminary data.</text>
</comment>
<dbReference type="HAMAP" id="MF_01539">
    <property type="entry name" value="TmcAL"/>
    <property type="match status" value="1"/>
</dbReference>
<keyword evidence="2" id="KW-0694">RNA-binding</keyword>
<dbReference type="GO" id="GO:0006400">
    <property type="term" value="P:tRNA modification"/>
    <property type="evidence" value="ECO:0007669"/>
    <property type="project" value="UniProtKB-UniRule"/>
</dbReference>
<comment type="similarity">
    <text evidence="2">Belongs to the TmcAL family.</text>
</comment>
<name>A0A839K3Q8_9FIRM</name>
<dbReference type="SUPFAM" id="SSF52374">
    <property type="entry name" value="Nucleotidylyl transferase"/>
    <property type="match status" value="1"/>
</dbReference>
<dbReference type="Gene3D" id="3.40.50.620">
    <property type="entry name" value="HUPs"/>
    <property type="match status" value="1"/>
</dbReference>
<sequence>MKVVGLITEYNPFHNGHKYHIEEARRITGADYVIAVMSGNYVQRGAPAIINKYCRAEMALRNGVDLVLELPVCYATGSAEYFAHGAVSILNKLGVVDYLCFGSECGDLSLLQEAVDFLLHPPVDFDASIQAFLKLGQSYPAARQSALTQALQSADTNHSKEILSLLTEPNNILGIEYLKALHSFSSSIKPVTIQRISAHYHDKELSSKEKELYPGIISSATAIRHAIHGNASDEPDRLFDSVPANVFRILEVNMQKTYPIADEDFSLLIKYKLLSEDNSLLSSYFDISSDLADRIKNMADYGYSLSDLAEKLKSKNMTMTRINRALFHILLNIKSEFMDEYIASGYTSYARILGSKKESTALLRKIDSNGTIPVLTKVAKAKDRLSPLEIRMLSEDIFATHLYNHVVYEKYGTSIPNEFKHGLCII</sequence>
<evidence type="ECO:0000313" key="3">
    <source>
        <dbReference type="EMBL" id="MBB2183649.1"/>
    </source>
</evidence>
<dbReference type="RefSeq" id="WP_228353279.1">
    <property type="nucleotide sequence ID" value="NZ_JACEGA010000001.1"/>
</dbReference>
<organism evidence="3 4">
    <name type="scientific">Variimorphobacter saccharofermentans</name>
    <dbReference type="NCBI Taxonomy" id="2755051"/>
    <lineage>
        <taxon>Bacteria</taxon>
        <taxon>Bacillati</taxon>
        <taxon>Bacillota</taxon>
        <taxon>Clostridia</taxon>
        <taxon>Lachnospirales</taxon>
        <taxon>Lachnospiraceae</taxon>
        <taxon>Variimorphobacter</taxon>
    </lineage>
</organism>
<keyword evidence="2" id="KW-0963">Cytoplasm</keyword>
<feature type="binding site" evidence="2">
    <location>
        <position position="170"/>
    </location>
    <ligand>
        <name>ATP</name>
        <dbReference type="ChEBI" id="CHEBI:30616"/>
    </ligand>
</feature>
<comment type="catalytic activity">
    <reaction evidence="2">
        <text>cytidine(34) in elongator tRNA(Met) + acetate + ATP = N(4)-acetylcytidine(34) in elongator tRNA(Met) + AMP + diphosphate</text>
        <dbReference type="Rhea" id="RHEA:58144"/>
        <dbReference type="Rhea" id="RHEA-COMP:10693"/>
        <dbReference type="Rhea" id="RHEA-COMP:10694"/>
        <dbReference type="ChEBI" id="CHEBI:30089"/>
        <dbReference type="ChEBI" id="CHEBI:30616"/>
        <dbReference type="ChEBI" id="CHEBI:33019"/>
        <dbReference type="ChEBI" id="CHEBI:74900"/>
        <dbReference type="ChEBI" id="CHEBI:82748"/>
        <dbReference type="ChEBI" id="CHEBI:456215"/>
    </reaction>
</comment>
<proteinExistence type="inferred from homology"/>
<dbReference type="EC" id="6.3.4.-" evidence="2"/>
<dbReference type="GO" id="GO:0016879">
    <property type="term" value="F:ligase activity, forming carbon-nitrogen bonds"/>
    <property type="evidence" value="ECO:0007669"/>
    <property type="project" value="UniProtKB-UniRule"/>
</dbReference>
<dbReference type="NCBIfam" id="NF010191">
    <property type="entry name" value="PRK13670.1"/>
    <property type="match status" value="1"/>
</dbReference>
<comment type="function">
    <text evidence="2">Catalyzes the formation of N(4)-acetylcytidine (ac(4)C) at the wobble position of elongator tRNA(Met), using acetate and ATP as substrates. First activates an acetate ion to form acetyladenylate (Ac-AMP) and then transfers the acetyl group to tRNA to form ac(4)C34.</text>
</comment>
<feature type="binding site" evidence="2">
    <location>
        <begin position="195"/>
        <end position="196"/>
    </location>
    <ligand>
        <name>ATP</name>
        <dbReference type="ChEBI" id="CHEBI:30616"/>
    </ligand>
</feature>
<evidence type="ECO:0000256" key="2">
    <source>
        <dbReference type="HAMAP-Rule" id="MF_01539"/>
    </source>
</evidence>
<dbReference type="AlphaFoldDB" id="A0A839K3Q8"/>
<keyword evidence="2" id="KW-0820">tRNA-binding</keyword>
<gene>
    <name evidence="2" type="primary">tmcAL</name>
    <name evidence="3" type="ORF">H0486_12270</name>
</gene>
<dbReference type="Pfam" id="PF05636">
    <property type="entry name" value="HIGH_NTase1"/>
    <property type="match status" value="1"/>
</dbReference>
<comment type="subcellular location">
    <subcellularLocation>
        <location evidence="2">Cytoplasm</location>
    </subcellularLocation>
</comment>
<keyword evidence="2" id="KW-0067">ATP-binding</keyword>
<dbReference type="GO" id="GO:0005737">
    <property type="term" value="C:cytoplasm"/>
    <property type="evidence" value="ECO:0007669"/>
    <property type="project" value="UniProtKB-SubCell"/>
</dbReference>
<dbReference type="EMBL" id="JACEGA010000001">
    <property type="protein sequence ID" value="MBB2183649.1"/>
    <property type="molecule type" value="Genomic_DNA"/>
</dbReference>
<dbReference type="Proteomes" id="UP000574276">
    <property type="component" value="Unassembled WGS sequence"/>
</dbReference>
<reference evidence="3 4" key="1">
    <citation type="submission" date="2020-07" db="EMBL/GenBank/DDBJ databases">
        <title>Characterization and genome sequencing of isolate MD1, a novel member within the family Lachnospiraceae.</title>
        <authorList>
            <person name="Rettenmaier R."/>
            <person name="Di Bello L."/>
            <person name="Zinser C."/>
            <person name="Scheitz K."/>
            <person name="Liebl W."/>
            <person name="Zverlov V."/>
        </authorList>
    </citation>
    <scope>NUCLEOTIDE SEQUENCE [LARGE SCALE GENOMIC DNA]</scope>
    <source>
        <strain evidence="3 4">MD1</strain>
    </source>
</reference>
<keyword evidence="2" id="KW-0436">Ligase</keyword>
<dbReference type="GO" id="GO:0000049">
    <property type="term" value="F:tRNA binding"/>
    <property type="evidence" value="ECO:0007669"/>
    <property type="project" value="UniProtKB-KW"/>
</dbReference>
<dbReference type="InterPro" id="IPR014729">
    <property type="entry name" value="Rossmann-like_a/b/a_fold"/>
</dbReference>
<evidence type="ECO:0000256" key="1">
    <source>
        <dbReference type="ARBA" id="ARBA00022694"/>
    </source>
</evidence>
<keyword evidence="3" id="KW-0808">Transferase</keyword>
<dbReference type="PANTHER" id="PTHR37825:SF1">
    <property type="entry name" value="TRNA(MET) CYTIDINE ACETATE LIGASE"/>
    <property type="match status" value="1"/>
</dbReference>
<keyword evidence="2" id="KW-0547">Nucleotide-binding</keyword>
<dbReference type="InterPro" id="IPR008513">
    <property type="entry name" value="tRNA(Met)_cyd_acetate_ligase"/>
</dbReference>
<dbReference type="PANTHER" id="PTHR37825">
    <property type="entry name" value="TRNA(MET) CYTIDINE ACETATE LIGASE"/>
    <property type="match status" value="1"/>
</dbReference>
<feature type="binding site" evidence="2">
    <location>
        <position position="102"/>
    </location>
    <ligand>
        <name>ATP</name>
        <dbReference type="ChEBI" id="CHEBI:30616"/>
    </ligand>
</feature>
<evidence type="ECO:0000313" key="4">
    <source>
        <dbReference type="Proteomes" id="UP000574276"/>
    </source>
</evidence>